<keyword evidence="5" id="KW-0472">Membrane</keyword>
<evidence type="ECO:0000256" key="5">
    <source>
        <dbReference type="ARBA" id="ARBA00023136"/>
    </source>
</evidence>
<name>A0AAW4L2P0_9BACT</name>
<dbReference type="Gene3D" id="1.20.1440.20">
    <property type="entry name" value="LemA-like domain"/>
    <property type="match status" value="1"/>
</dbReference>
<dbReference type="GO" id="GO:0016020">
    <property type="term" value="C:membrane"/>
    <property type="evidence" value="ECO:0007669"/>
    <property type="project" value="UniProtKB-SubCell"/>
</dbReference>
<dbReference type="Proteomes" id="UP000811899">
    <property type="component" value="Unassembled WGS sequence"/>
</dbReference>
<feature type="signal peptide" evidence="6">
    <location>
        <begin position="1"/>
        <end position="19"/>
    </location>
</feature>
<reference evidence="7 8" key="1">
    <citation type="submission" date="2021-05" db="EMBL/GenBank/DDBJ databases">
        <title>The draft genome of Geobacter pelophilus DSM 12255.</title>
        <authorList>
            <person name="Xu Z."/>
            <person name="Masuda Y."/>
            <person name="Itoh H."/>
            <person name="Senoo K."/>
        </authorList>
    </citation>
    <scope>NUCLEOTIDE SEQUENCE [LARGE SCALE GENOMIC DNA]</scope>
    <source>
        <strain evidence="7 8">DSM 12255</strain>
    </source>
</reference>
<sequence length="209" mass="22943">MNKWYIALLAMVAFFTVSAGMLDNLNKDDDAVVKAWLRVEAAYLQRLALLGPYLQKASSQVDNSAELAALAQSFSSATSGTPNNPSDLKEIAVFKEKQEAVTAALAKLVVSQDLYPRLMKDPEFRTIHNSLDSIENRISSANEDYTRTLHEHAVKKQSLIYRVADLWGPDVMPSQPSSQQKAKVAVVVNRGVHIGSAIPQCNQLTIASN</sequence>
<dbReference type="SUPFAM" id="SSF140478">
    <property type="entry name" value="LemA-like"/>
    <property type="match status" value="1"/>
</dbReference>
<protein>
    <submittedName>
        <fullName evidence="7">LemA family protein</fullName>
    </submittedName>
</protein>
<keyword evidence="6" id="KW-0732">Signal</keyword>
<organism evidence="7 8">
    <name type="scientific">Geoanaerobacter pelophilus</name>
    <dbReference type="NCBI Taxonomy" id="60036"/>
    <lineage>
        <taxon>Bacteria</taxon>
        <taxon>Pseudomonadati</taxon>
        <taxon>Thermodesulfobacteriota</taxon>
        <taxon>Desulfuromonadia</taxon>
        <taxon>Geobacterales</taxon>
        <taxon>Geobacteraceae</taxon>
        <taxon>Geoanaerobacter</taxon>
    </lineage>
</organism>
<dbReference type="Pfam" id="PF04011">
    <property type="entry name" value="LemA"/>
    <property type="match status" value="1"/>
</dbReference>
<comment type="subcellular location">
    <subcellularLocation>
        <location evidence="1">Membrane</location>
        <topology evidence="1">Single-pass membrane protein</topology>
    </subcellularLocation>
</comment>
<gene>
    <name evidence="7" type="ORF">KI809_13790</name>
</gene>
<accession>A0AAW4L2P0</accession>
<evidence type="ECO:0000256" key="1">
    <source>
        <dbReference type="ARBA" id="ARBA00004167"/>
    </source>
</evidence>
<feature type="chain" id="PRO_5043374814" evidence="6">
    <location>
        <begin position="20"/>
        <end position="209"/>
    </location>
</feature>
<keyword evidence="3" id="KW-0812">Transmembrane</keyword>
<dbReference type="EMBL" id="JAHCVJ010000005">
    <property type="protein sequence ID" value="MBT0665374.1"/>
    <property type="molecule type" value="Genomic_DNA"/>
</dbReference>
<evidence type="ECO:0000256" key="2">
    <source>
        <dbReference type="ARBA" id="ARBA00008854"/>
    </source>
</evidence>
<keyword evidence="8" id="KW-1185">Reference proteome</keyword>
<evidence type="ECO:0000256" key="4">
    <source>
        <dbReference type="ARBA" id="ARBA00022989"/>
    </source>
</evidence>
<comment type="similarity">
    <text evidence="2">Belongs to the LemA family.</text>
</comment>
<comment type="caution">
    <text evidence="7">The sequence shown here is derived from an EMBL/GenBank/DDBJ whole genome shotgun (WGS) entry which is preliminary data.</text>
</comment>
<evidence type="ECO:0000313" key="8">
    <source>
        <dbReference type="Proteomes" id="UP000811899"/>
    </source>
</evidence>
<keyword evidence="4" id="KW-1133">Transmembrane helix</keyword>
<dbReference type="InterPro" id="IPR023353">
    <property type="entry name" value="LemA-like_dom_sf"/>
</dbReference>
<dbReference type="InterPro" id="IPR007156">
    <property type="entry name" value="MamQ_LemA"/>
</dbReference>
<evidence type="ECO:0000313" key="7">
    <source>
        <dbReference type="EMBL" id="MBT0665374.1"/>
    </source>
</evidence>
<dbReference type="AlphaFoldDB" id="A0AAW4L2P0"/>
<dbReference type="RefSeq" id="WP_214172138.1">
    <property type="nucleotide sequence ID" value="NZ_JAHCVJ010000005.1"/>
</dbReference>
<proteinExistence type="inferred from homology"/>
<evidence type="ECO:0000256" key="6">
    <source>
        <dbReference type="SAM" id="SignalP"/>
    </source>
</evidence>
<evidence type="ECO:0000256" key="3">
    <source>
        <dbReference type="ARBA" id="ARBA00022692"/>
    </source>
</evidence>